<keyword evidence="2 5" id="KW-0812">Transmembrane</keyword>
<dbReference type="Gene3D" id="2.40.50.140">
    <property type="entry name" value="Nucleic acid-binding proteins"/>
    <property type="match status" value="1"/>
</dbReference>
<dbReference type="RefSeq" id="WP_191615550.1">
    <property type="nucleotide sequence ID" value="NZ_JACYFG010000006.1"/>
</dbReference>
<evidence type="ECO:0000256" key="2">
    <source>
        <dbReference type="ARBA" id="ARBA00022692"/>
    </source>
</evidence>
<dbReference type="EMBL" id="JACYFG010000006">
    <property type="protein sequence ID" value="MBD5778407.1"/>
    <property type="molecule type" value="Genomic_DNA"/>
</dbReference>
<evidence type="ECO:0000256" key="5">
    <source>
        <dbReference type="SAM" id="Phobius"/>
    </source>
</evidence>
<keyword evidence="3 5" id="KW-1133">Transmembrane helix</keyword>
<evidence type="ECO:0000256" key="1">
    <source>
        <dbReference type="ARBA" id="ARBA00004141"/>
    </source>
</evidence>
<evidence type="ECO:0000313" key="8">
    <source>
        <dbReference type="Proteomes" id="UP000622317"/>
    </source>
</evidence>
<accession>A0A927IDW4</accession>
<protein>
    <recommendedName>
        <fullName evidence="6">NfeD-like C-terminal domain-containing protein</fullName>
    </recommendedName>
</protein>
<comment type="subcellular location">
    <subcellularLocation>
        <location evidence="1">Membrane</location>
        <topology evidence="1">Multi-pass membrane protein</topology>
    </subcellularLocation>
</comment>
<dbReference type="Proteomes" id="UP000622317">
    <property type="component" value="Unassembled WGS sequence"/>
</dbReference>
<evidence type="ECO:0000256" key="3">
    <source>
        <dbReference type="ARBA" id="ARBA00022989"/>
    </source>
</evidence>
<dbReference type="InterPro" id="IPR012340">
    <property type="entry name" value="NA-bd_OB-fold"/>
</dbReference>
<dbReference type="GO" id="GO:0005886">
    <property type="term" value="C:plasma membrane"/>
    <property type="evidence" value="ECO:0007669"/>
    <property type="project" value="TreeGrafter"/>
</dbReference>
<keyword evidence="4 5" id="KW-0472">Membrane</keyword>
<proteinExistence type="predicted"/>
<dbReference type="SUPFAM" id="SSF141322">
    <property type="entry name" value="NfeD domain-like"/>
    <property type="match status" value="1"/>
</dbReference>
<gene>
    <name evidence="7" type="ORF">IEN85_02805</name>
</gene>
<sequence>MSVIIGLLILGFALIALEIFIPGGIVGIFGGISLLAAVGFAYESYSMEGAIIVFGVGLVGVVACLWFEFKVLPKTAAGKKFFLQDQVTGKSQSDVCESDWVGKQGTTATALSPTGYVIVEGRKFEAYSRSGFLDKGELVRVDSFDQFKVTVSKV</sequence>
<dbReference type="InterPro" id="IPR052165">
    <property type="entry name" value="Membrane_assoc_protease"/>
</dbReference>
<dbReference type="AlphaFoldDB" id="A0A927IDW4"/>
<dbReference type="InterPro" id="IPR002810">
    <property type="entry name" value="NfeD-like_C"/>
</dbReference>
<dbReference type="PANTHER" id="PTHR33507">
    <property type="entry name" value="INNER MEMBRANE PROTEIN YBBJ"/>
    <property type="match status" value="1"/>
</dbReference>
<comment type="caution">
    <text evidence="7">The sequence shown here is derived from an EMBL/GenBank/DDBJ whole genome shotgun (WGS) entry which is preliminary data.</text>
</comment>
<name>A0A927IDW4_9BACT</name>
<evidence type="ECO:0000256" key="4">
    <source>
        <dbReference type="ARBA" id="ARBA00023136"/>
    </source>
</evidence>
<keyword evidence="8" id="KW-1185">Reference proteome</keyword>
<organism evidence="7 8">
    <name type="scientific">Pelagicoccus enzymogenes</name>
    <dbReference type="NCBI Taxonomy" id="2773457"/>
    <lineage>
        <taxon>Bacteria</taxon>
        <taxon>Pseudomonadati</taxon>
        <taxon>Verrucomicrobiota</taxon>
        <taxon>Opitutia</taxon>
        <taxon>Puniceicoccales</taxon>
        <taxon>Pelagicoccaceae</taxon>
        <taxon>Pelagicoccus</taxon>
    </lineage>
</organism>
<dbReference type="Pfam" id="PF01957">
    <property type="entry name" value="NfeD"/>
    <property type="match status" value="1"/>
</dbReference>
<feature type="transmembrane region" description="Helical" evidence="5">
    <location>
        <begin position="50"/>
        <end position="69"/>
    </location>
</feature>
<dbReference type="PANTHER" id="PTHR33507:SF3">
    <property type="entry name" value="INNER MEMBRANE PROTEIN YBBJ"/>
    <property type="match status" value="1"/>
</dbReference>
<evidence type="ECO:0000259" key="6">
    <source>
        <dbReference type="Pfam" id="PF01957"/>
    </source>
</evidence>
<reference evidence="7" key="1">
    <citation type="submission" date="2020-09" db="EMBL/GenBank/DDBJ databases">
        <title>Pelagicoccus enzymogenes sp. nov. with an EPS production, isolated from marine sediment.</title>
        <authorList>
            <person name="Feng X."/>
        </authorList>
    </citation>
    <scope>NUCLEOTIDE SEQUENCE</scope>
    <source>
        <strain evidence="7">NFK12</strain>
    </source>
</reference>
<feature type="domain" description="NfeD-like C-terminal" evidence="6">
    <location>
        <begin position="100"/>
        <end position="153"/>
    </location>
</feature>
<feature type="transmembrane region" description="Helical" evidence="5">
    <location>
        <begin position="7"/>
        <end position="38"/>
    </location>
</feature>
<evidence type="ECO:0000313" key="7">
    <source>
        <dbReference type="EMBL" id="MBD5778407.1"/>
    </source>
</evidence>